<dbReference type="PRINTS" id="PR00368">
    <property type="entry name" value="FADPNR"/>
</dbReference>
<dbReference type="PANTHER" id="PTHR22912:SF151">
    <property type="entry name" value="DIHYDROLIPOYL DEHYDROGENASE, MITOCHONDRIAL"/>
    <property type="match status" value="1"/>
</dbReference>
<evidence type="ECO:0000313" key="3">
    <source>
        <dbReference type="EMBL" id="OQD59709.1"/>
    </source>
</evidence>
<accession>A0A1V6N4X1</accession>
<dbReference type="GO" id="GO:0004148">
    <property type="term" value="F:dihydrolipoyl dehydrogenase (NADH) activity"/>
    <property type="evidence" value="ECO:0007669"/>
    <property type="project" value="UniProtKB-EC"/>
</dbReference>
<dbReference type="SUPFAM" id="SSF51905">
    <property type="entry name" value="FAD/NAD(P)-binding domain"/>
    <property type="match status" value="2"/>
</dbReference>
<comment type="caution">
    <text evidence="3">The sequence shown here is derived from an EMBL/GenBank/DDBJ whole genome shotgun (WGS) entry which is preliminary data.</text>
</comment>
<dbReference type="OrthoDB" id="27922at2157"/>
<dbReference type="AlphaFoldDB" id="A0A1V6N4X1"/>
<dbReference type="GO" id="GO:0006103">
    <property type="term" value="P:2-oxoglutarate metabolic process"/>
    <property type="evidence" value="ECO:0007669"/>
    <property type="project" value="TreeGrafter"/>
</dbReference>
<dbReference type="RefSeq" id="WP_080459342.1">
    <property type="nucleotide sequence ID" value="NZ_JXMW01000001.1"/>
</dbReference>
<evidence type="ECO:0000313" key="4">
    <source>
        <dbReference type="Proteomes" id="UP000191661"/>
    </source>
</evidence>
<reference evidence="3 4" key="1">
    <citation type="submission" date="2014-12" db="EMBL/GenBank/DDBJ databases">
        <title>Genome sequence of Methanobrevibacter arboriphilicus DH1, DSM1125.</title>
        <authorList>
            <person name="Poehlein A."/>
            <person name="Thauer R.K."/>
            <person name="Seedorf H."/>
            <person name="Daniel R."/>
        </authorList>
    </citation>
    <scope>NUCLEOTIDE SEQUENCE [LARGE SCALE GENOMIC DNA]</scope>
    <source>
        <strain evidence="3 4">DH1</strain>
    </source>
</reference>
<dbReference type="EC" id="1.8.1.4" evidence="3"/>
<dbReference type="PANTHER" id="PTHR22912">
    <property type="entry name" value="DISULFIDE OXIDOREDUCTASE"/>
    <property type="match status" value="1"/>
</dbReference>
<dbReference type="PRINTS" id="PR00411">
    <property type="entry name" value="PNDRDTASEI"/>
</dbReference>
<feature type="domain" description="FAD/NAD(P)-binding" evidence="2">
    <location>
        <begin position="2"/>
        <end position="308"/>
    </location>
</feature>
<keyword evidence="4" id="KW-1185">Reference proteome</keyword>
<dbReference type="InterPro" id="IPR050151">
    <property type="entry name" value="Class-I_Pyr_Nuc-Dis_Oxidored"/>
</dbReference>
<evidence type="ECO:0000256" key="1">
    <source>
        <dbReference type="SAM" id="MobiDB-lite"/>
    </source>
</evidence>
<evidence type="ECO:0000259" key="2">
    <source>
        <dbReference type="Pfam" id="PF07992"/>
    </source>
</evidence>
<proteinExistence type="predicted"/>
<keyword evidence="3" id="KW-0560">Oxidoreductase</keyword>
<feature type="region of interest" description="Disordered" evidence="1">
    <location>
        <begin position="350"/>
        <end position="373"/>
    </location>
</feature>
<name>A0A1V6N4X1_METAZ</name>
<protein>
    <submittedName>
        <fullName evidence="3">Dihydrolipoamide dehydrogenase</fullName>
        <ecNumber evidence="3">1.8.1.4</ecNumber>
    </submittedName>
</protein>
<dbReference type="Proteomes" id="UP000191661">
    <property type="component" value="Unassembled WGS sequence"/>
</dbReference>
<dbReference type="Pfam" id="PF07992">
    <property type="entry name" value="Pyr_redox_2"/>
    <property type="match status" value="1"/>
</dbReference>
<dbReference type="InterPro" id="IPR036188">
    <property type="entry name" value="FAD/NAD-bd_sf"/>
</dbReference>
<gene>
    <name evidence="3" type="ORF">MBBAR_1c01060</name>
</gene>
<dbReference type="EMBL" id="JXMW01000001">
    <property type="protein sequence ID" value="OQD59709.1"/>
    <property type="molecule type" value="Genomic_DNA"/>
</dbReference>
<organism evidence="3 4">
    <name type="scientific">Methanobrevibacter arboriphilus JCM 13429 = DSM 1125</name>
    <dbReference type="NCBI Taxonomy" id="1300164"/>
    <lineage>
        <taxon>Archaea</taxon>
        <taxon>Methanobacteriati</taxon>
        <taxon>Methanobacteriota</taxon>
        <taxon>Methanomada group</taxon>
        <taxon>Methanobacteria</taxon>
        <taxon>Methanobacteriales</taxon>
        <taxon>Methanobacteriaceae</taxon>
        <taxon>Methanobrevibacter</taxon>
    </lineage>
</organism>
<sequence>MKNIIIGAGPAGRLAGLELGRLGEEVILIEKNKLGGTCLNEGCMVVCALTDIARFLNDSTHYKSLSLIRGDIEFSYEEIVKKIKKTQEIIHKIDHAENTSNNNEIIYGEAEINDNEVKVNGESFNYKNLLVATGANPHIPNIKGVEYSINNKDILKLKKVPERLNILGGSIIAAEISNIYSSLGSEVNVIARSEFLKELDPEIKEYVVKKLLKNVKIHEKTEPLEIQKNKTIAKNKDEKIIEIEGLTFLATGRSPNSKILKNILESSQFDRKGAIKVNEMMQTNVKNIYAAGDVIGGLNLTPVARMQGILAARNMAGYFNKIDYNCIPQSIRLEMDVSFVKNIEYKNSKINTKNNTNNPNNTNNTNNINNINNNIDNNTNNVYVNNNEKLNEVLVPGSAGPRAFWKVLTNETGMTKASFNSEKGLLESITAISPSSVNDIAYLSYLMRIGENIENFDEFIEIHPSTDVFFQIMKYI</sequence>
<dbReference type="GO" id="GO:0050660">
    <property type="term" value="F:flavin adenine dinucleotide binding"/>
    <property type="evidence" value="ECO:0007669"/>
    <property type="project" value="TreeGrafter"/>
</dbReference>
<dbReference type="Gene3D" id="3.50.50.60">
    <property type="entry name" value="FAD/NAD(P)-binding domain"/>
    <property type="match status" value="1"/>
</dbReference>
<dbReference type="InterPro" id="IPR023753">
    <property type="entry name" value="FAD/NAD-binding_dom"/>
</dbReference>